<organism evidence="1 2">
    <name type="scientific">Trichinella pseudospiralis</name>
    <name type="common">Parasitic roundworm</name>
    <dbReference type="NCBI Taxonomy" id="6337"/>
    <lineage>
        <taxon>Eukaryota</taxon>
        <taxon>Metazoa</taxon>
        <taxon>Ecdysozoa</taxon>
        <taxon>Nematoda</taxon>
        <taxon>Enoplea</taxon>
        <taxon>Dorylaimia</taxon>
        <taxon>Trichinellida</taxon>
        <taxon>Trichinellidae</taxon>
        <taxon>Trichinella</taxon>
    </lineage>
</organism>
<keyword evidence="2" id="KW-1185">Reference proteome</keyword>
<dbReference type="EMBL" id="JYDS01000087">
    <property type="protein sequence ID" value="KRZ26330.1"/>
    <property type="molecule type" value="Genomic_DNA"/>
</dbReference>
<dbReference type="AlphaFoldDB" id="A0A0V1IU67"/>
<sequence>MSNNRPRIFGTVFIFFQCDENDVTHVDWISQHQQISMNNFPPIFITNKSSSNRGLITGALHLFDGRPSKSETGKHGKLPHNLPRCMTLTEGELSVLAKRTICAFHFQSSTKYQNPRLVE</sequence>
<comment type="caution">
    <text evidence="1">The sequence shown here is derived from an EMBL/GenBank/DDBJ whole genome shotgun (WGS) entry which is preliminary data.</text>
</comment>
<reference evidence="1 2" key="1">
    <citation type="submission" date="2015-01" db="EMBL/GenBank/DDBJ databases">
        <title>Evolution of Trichinella species and genotypes.</title>
        <authorList>
            <person name="Korhonen P.K."/>
            <person name="Edoardo P."/>
            <person name="Giuseppe L.R."/>
            <person name="Gasser R.B."/>
        </authorList>
    </citation>
    <scope>NUCLEOTIDE SEQUENCE [LARGE SCALE GENOMIC DNA]</scope>
    <source>
        <strain evidence="1">ISS588</strain>
    </source>
</reference>
<dbReference type="Proteomes" id="UP000054805">
    <property type="component" value="Unassembled WGS sequence"/>
</dbReference>
<gene>
    <name evidence="1" type="ORF">T4B_2151</name>
</gene>
<name>A0A0V1IU67_TRIPS</name>
<evidence type="ECO:0000313" key="2">
    <source>
        <dbReference type="Proteomes" id="UP000054805"/>
    </source>
</evidence>
<accession>A0A0V1IU67</accession>
<protein>
    <submittedName>
        <fullName evidence="1">Uncharacterized protein</fullName>
    </submittedName>
</protein>
<proteinExistence type="predicted"/>
<evidence type="ECO:0000313" key="1">
    <source>
        <dbReference type="EMBL" id="KRZ26330.1"/>
    </source>
</evidence>